<evidence type="ECO:0000256" key="2">
    <source>
        <dbReference type="ARBA" id="ARBA00022576"/>
    </source>
</evidence>
<dbReference type="Gene3D" id="3.40.640.10">
    <property type="entry name" value="Type I PLP-dependent aspartate aminotransferase-like (Major domain)"/>
    <property type="match status" value="1"/>
</dbReference>
<dbReference type="EMBL" id="JBHSDV010000004">
    <property type="protein sequence ID" value="MFC4388622.1"/>
    <property type="molecule type" value="Genomic_DNA"/>
</dbReference>
<name>A0ABV8VVS1_9BACI</name>
<dbReference type="SUPFAM" id="SSF53383">
    <property type="entry name" value="PLP-dependent transferases"/>
    <property type="match status" value="1"/>
</dbReference>
<feature type="domain" description="Aminotransferase class I/classII large" evidence="4">
    <location>
        <begin position="34"/>
        <end position="384"/>
    </location>
</feature>
<dbReference type="Gene3D" id="3.90.1150.10">
    <property type="entry name" value="Aspartate Aminotransferase, domain 1"/>
    <property type="match status" value="1"/>
</dbReference>
<dbReference type="NCBIfam" id="NF005977">
    <property type="entry name" value="PRK08068.1"/>
    <property type="match status" value="1"/>
</dbReference>
<keyword evidence="2 5" id="KW-0032">Aminotransferase</keyword>
<dbReference type="InterPro" id="IPR050881">
    <property type="entry name" value="LL-DAP_aminotransferase"/>
</dbReference>
<evidence type="ECO:0000256" key="3">
    <source>
        <dbReference type="ARBA" id="ARBA00022679"/>
    </source>
</evidence>
<dbReference type="InterPro" id="IPR015424">
    <property type="entry name" value="PyrdxlP-dep_Trfase"/>
</dbReference>
<dbReference type="InterPro" id="IPR015422">
    <property type="entry name" value="PyrdxlP-dep_Trfase_small"/>
</dbReference>
<organism evidence="5 6">
    <name type="scientific">Gracilibacillus marinus</name>
    <dbReference type="NCBI Taxonomy" id="630535"/>
    <lineage>
        <taxon>Bacteria</taxon>
        <taxon>Bacillati</taxon>
        <taxon>Bacillota</taxon>
        <taxon>Bacilli</taxon>
        <taxon>Bacillales</taxon>
        <taxon>Bacillaceae</taxon>
        <taxon>Gracilibacillus</taxon>
    </lineage>
</organism>
<dbReference type="InterPro" id="IPR004839">
    <property type="entry name" value="Aminotransferase_I/II_large"/>
</dbReference>
<dbReference type="GO" id="GO:0008483">
    <property type="term" value="F:transaminase activity"/>
    <property type="evidence" value="ECO:0007669"/>
    <property type="project" value="UniProtKB-KW"/>
</dbReference>
<evidence type="ECO:0000313" key="6">
    <source>
        <dbReference type="Proteomes" id="UP001595880"/>
    </source>
</evidence>
<dbReference type="CDD" id="cd00609">
    <property type="entry name" value="AAT_like"/>
    <property type="match status" value="1"/>
</dbReference>
<dbReference type="Pfam" id="PF00155">
    <property type="entry name" value="Aminotran_1_2"/>
    <property type="match status" value="1"/>
</dbReference>
<dbReference type="PANTHER" id="PTHR42832">
    <property type="entry name" value="AMINO ACID AMINOTRANSFERASE"/>
    <property type="match status" value="1"/>
</dbReference>
<comment type="caution">
    <text evidence="5">The sequence shown here is derived from an EMBL/GenBank/DDBJ whole genome shotgun (WGS) entry which is preliminary data.</text>
</comment>
<dbReference type="PANTHER" id="PTHR42832:SF3">
    <property type="entry name" value="L-GLUTAMINE--4-(METHYLSULFANYL)-2-OXOBUTANOATE AMINOTRANSFERASE"/>
    <property type="match status" value="1"/>
</dbReference>
<sequence length="390" mass="43485">MYQFTYSDALQRLPQQFFANLVQKTKKLMNEGHDVINLGQGNPDLPTPSFIVDALKEASTNPSFHKYPPFQGYDFLKEAIVSFYQKEYGVTLDPKTEVAILFGAKTGLVEISQCLLNEGDKVLVPDPGYPDYMSGIAMTNAHPVYMPLLEKNQFLPDYSSITKSDLENAKLMFLNYPNNPTAATATTHFFEETVDIATKHNICVVHDFAYGAIGFDGNNPPSFLQTNGAKDIGIEMYTLSKSFNMAGWRIAFAVGNQSVIQSLELIQDHYYVSIFGAIQYAAKQALVHGHDAMVENNSIYEKRRNTFLQKTKSIGWKGGSAKGSFFVWMPVPDGYTSEQFADLLLEKAHVVVAPGNGFGQSGEGYVRIAMLDTEERLVEACSRIHKLQLF</sequence>
<comment type="cofactor">
    <cofactor evidence="1">
        <name>pyridoxal 5'-phosphate</name>
        <dbReference type="ChEBI" id="CHEBI:597326"/>
    </cofactor>
</comment>
<protein>
    <submittedName>
        <fullName evidence="5">Pyridoxal phosphate-dependent aminotransferase</fullName>
    </submittedName>
</protein>
<gene>
    <name evidence="5" type="ORF">ACFOZ1_12555</name>
</gene>
<evidence type="ECO:0000259" key="4">
    <source>
        <dbReference type="Pfam" id="PF00155"/>
    </source>
</evidence>
<keyword evidence="6" id="KW-1185">Reference proteome</keyword>
<proteinExistence type="predicted"/>
<keyword evidence="3" id="KW-0808">Transferase</keyword>
<dbReference type="Proteomes" id="UP001595880">
    <property type="component" value="Unassembled WGS sequence"/>
</dbReference>
<evidence type="ECO:0000256" key="1">
    <source>
        <dbReference type="ARBA" id="ARBA00001933"/>
    </source>
</evidence>
<evidence type="ECO:0000313" key="5">
    <source>
        <dbReference type="EMBL" id="MFC4388622.1"/>
    </source>
</evidence>
<dbReference type="InterPro" id="IPR015421">
    <property type="entry name" value="PyrdxlP-dep_Trfase_major"/>
</dbReference>
<dbReference type="RefSeq" id="WP_390199791.1">
    <property type="nucleotide sequence ID" value="NZ_JBHSDV010000004.1"/>
</dbReference>
<accession>A0ABV8VVS1</accession>
<reference evidence="6" key="1">
    <citation type="journal article" date="2019" name="Int. J. Syst. Evol. Microbiol.">
        <title>The Global Catalogue of Microorganisms (GCM) 10K type strain sequencing project: providing services to taxonomists for standard genome sequencing and annotation.</title>
        <authorList>
            <consortium name="The Broad Institute Genomics Platform"/>
            <consortium name="The Broad Institute Genome Sequencing Center for Infectious Disease"/>
            <person name="Wu L."/>
            <person name="Ma J."/>
        </authorList>
    </citation>
    <scope>NUCLEOTIDE SEQUENCE [LARGE SCALE GENOMIC DNA]</scope>
    <source>
        <strain evidence="6">KACC 14058</strain>
    </source>
</reference>